<evidence type="ECO:0000256" key="2">
    <source>
        <dbReference type="SAM" id="Phobius"/>
    </source>
</evidence>
<reference evidence="3" key="1">
    <citation type="submission" date="2022-01" db="EMBL/GenBank/DDBJ databases">
        <title>Whole genome-based taxonomy of the Shewanellaceae.</title>
        <authorList>
            <person name="Martin-Rodriguez A.J."/>
        </authorList>
    </citation>
    <scope>NUCLEOTIDE SEQUENCE</scope>
    <source>
        <strain evidence="3">KCTC 23973</strain>
    </source>
</reference>
<keyword evidence="4" id="KW-1185">Reference proteome</keyword>
<evidence type="ECO:0000313" key="3">
    <source>
        <dbReference type="EMBL" id="MCL1140011.1"/>
    </source>
</evidence>
<feature type="transmembrane region" description="Helical" evidence="2">
    <location>
        <begin position="65"/>
        <end position="83"/>
    </location>
</feature>
<keyword evidence="2" id="KW-0472">Membrane</keyword>
<feature type="region of interest" description="Disordered" evidence="1">
    <location>
        <begin position="43"/>
        <end position="63"/>
    </location>
</feature>
<dbReference type="AlphaFoldDB" id="A0A9X2CHG1"/>
<keyword evidence="2" id="KW-1133">Transmembrane helix</keyword>
<evidence type="ECO:0000256" key="1">
    <source>
        <dbReference type="SAM" id="MobiDB-lite"/>
    </source>
</evidence>
<gene>
    <name evidence="3" type="ORF">L2740_15805</name>
</gene>
<proteinExistence type="predicted"/>
<dbReference type="Proteomes" id="UP001139293">
    <property type="component" value="Unassembled WGS sequence"/>
</dbReference>
<organism evidence="3 4">
    <name type="scientific">Shewanella pneumatophori</name>
    <dbReference type="NCBI Taxonomy" id="314092"/>
    <lineage>
        <taxon>Bacteria</taxon>
        <taxon>Pseudomonadati</taxon>
        <taxon>Pseudomonadota</taxon>
        <taxon>Gammaproteobacteria</taxon>
        <taxon>Alteromonadales</taxon>
        <taxon>Shewanellaceae</taxon>
        <taxon>Shewanella</taxon>
    </lineage>
</organism>
<protein>
    <submittedName>
        <fullName evidence="3">Uncharacterized protein</fullName>
    </submittedName>
</protein>
<dbReference type="RefSeq" id="WP_248951085.1">
    <property type="nucleotide sequence ID" value="NZ_JAKILB010000011.1"/>
</dbReference>
<accession>A0A9X2CHG1</accession>
<keyword evidence="2" id="KW-0812">Transmembrane</keyword>
<name>A0A9X2CHG1_9GAMM</name>
<evidence type="ECO:0000313" key="4">
    <source>
        <dbReference type="Proteomes" id="UP001139293"/>
    </source>
</evidence>
<feature type="compositionally biased region" description="Basic and acidic residues" evidence="1">
    <location>
        <begin position="43"/>
        <end position="53"/>
    </location>
</feature>
<sequence>MKPDYQSYSLEELYDVEANIDKEAYPERYRELLHELKLREDAKPQVEVKEETKKPKRKRTNKEKITTSSLILAAATTCLYYGHIPGKNGGLSMEEDPYFFWGTLLFCVGMAVNQLLTLKYTKKQCDNDT</sequence>
<comment type="caution">
    <text evidence="3">The sequence shown here is derived from an EMBL/GenBank/DDBJ whole genome shotgun (WGS) entry which is preliminary data.</text>
</comment>
<feature type="transmembrane region" description="Helical" evidence="2">
    <location>
        <begin position="98"/>
        <end position="116"/>
    </location>
</feature>
<dbReference type="EMBL" id="JAKILB010000011">
    <property type="protein sequence ID" value="MCL1140011.1"/>
    <property type="molecule type" value="Genomic_DNA"/>
</dbReference>